<dbReference type="SUPFAM" id="SSF54810">
    <property type="entry name" value="GMP synthetase C-terminal dimerisation domain"/>
    <property type="match status" value="1"/>
</dbReference>
<sequence length="54" mass="6203">MTAESFPFCMDEETQWKFFKCIQEASNAIINSVNGINRVAYDITSKPPATIEWE</sequence>
<evidence type="ECO:0000313" key="3">
    <source>
        <dbReference type="Proteomes" id="UP000092731"/>
    </source>
</evidence>
<dbReference type="AlphaFoldDB" id="A0A170SD95"/>
<dbReference type="Proteomes" id="UP000092731">
    <property type="component" value="Unassembled WGS sequence"/>
</dbReference>
<name>A0A170SD95_EHRRU</name>
<feature type="domain" description="GMP synthase C-terminal" evidence="1">
    <location>
        <begin position="19"/>
        <end position="53"/>
    </location>
</feature>
<evidence type="ECO:0000259" key="1">
    <source>
        <dbReference type="Pfam" id="PF00958"/>
    </source>
</evidence>
<dbReference type="Gene3D" id="3.30.300.10">
    <property type="match status" value="1"/>
</dbReference>
<organism evidence="2 3">
    <name type="scientific">Ehrlichia ruminantium</name>
    <name type="common">heartwater rickettsia</name>
    <name type="synonym">Cowdria ruminantium</name>
    <dbReference type="NCBI Taxonomy" id="779"/>
    <lineage>
        <taxon>Bacteria</taxon>
        <taxon>Pseudomonadati</taxon>
        <taxon>Pseudomonadota</taxon>
        <taxon>Alphaproteobacteria</taxon>
        <taxon>Rickettsiales</taxon>
        <taxon>Anaplasmataceae</taxon>
        <taxon>Ehrlichia</taxon>
    </lineage>
</organism>
<dbReference type="InterPro" id="IPR001674">
    <property type="entry name" value="GMP_synth_C"/>
</dbReference>
<dbReference type="Pfam" id="PF00958">
    <property type="entry name" value="GMP_synt_C"/>
    <property type="match status" value="1"/>
</dbReference>
<comment type="caution">
    <text evidence="2">The sequence shown here is derived from an EMBL/GenBank/DDBJ whole genome shotgun (WGS) entry which is preliminary data.</text>
</comment>
<accession>A0A170SD95</accession>
<proteinExistence type="predicted"/>
<dbReference type="GO" id="GO:0003922">
    <property type="term" value="F:GMP synthase (glutamine-hydrolyzing) activity"/>
    <property type="evidence" value="ECO:0007669"/>
    <property type="project" value="InterPro"/>
</dbReference>
<reference evidence="3" key="1">
    <citation type="submission" date="2016-05" db="EMBL/GenBank/DDBJ databases">
        <title>Draft genome sequences of four strains of Ehrlichia ruminantium, a tick-borne pathogen of ruminants, isolated from Zimbabwe, The Gambia and Ghana.</title>
        <authorList>
            <person name="Nakao R."/>
            <person name="Jongejan F."/>
            <person name="Sugimoto C."/>
        </authorList>
    </citation>
    <scope>NUCLEOTIDE SEQUENCE [LARGE SCALE GENOMIC DNA]</scope>
    <source>
        <strain evidence="3">Pokoase 417</strain>
    </source>
</reference>
<protein>
    <submittedName>
        <fullName evidence="2">GMP synthase</fullName>
    </submittedName>
</protein>
<gene>
    <name evidence="2" type="primary">guaA</name>
    <name evidence="2" type="ORF">EHRUM3_01140</name>
</gene>
<dbReference type="GO" id="GO:0005524">
    <property type="term" value="F:ATP binding"/>
    <property type="evidence" value="ECO:0007669"/>
    <property type="project" value="InterPro"/>
</dbReference>
<dbReference type="EMBL" id="BDDM01000035">
    <property type="protein sequence ID" value="GAT77912.1"/>
    <property type="molecule type" value="Genomic_DNA"/>
</dbReference>
<evidence type="ECO:0000313" key="2">
    <source>
        <dbReference type="EMBL" id="GAT77912.1"/>
    </source>
</evidence>